<dbReference type="InterPro" id="IPR010982">
    <property type="entry name" value="Lambda_DNA-bd_dom_sf"/>
</dbReference>
<dbReference type="Proteomes" id="UP001152172">
    <property type="component" value="Unassembled WGS sequence"/>
</dbReference>
<dbReference type="CDD" id="cd00093">
    <property type="entry name" value="HTH_XRE"/>
    <property type="match status" value="1"/>
</dbReference>
<dbReference type="AlphaFoldDB" id="A0A9X3L8V2"/>
<dbReference type="SUPFAM" id="SSF47413">
    <property type="entry name" value="lambda repressor-like DNA-binding domains"/>
    <property type="match status" value="1"/>
</dbReference>
<evidence type="ECO:0000259" key="1">
    <source>
        <dbReference type="PROSITE" id="PS50943"/>
    </source>
</evidence>
<evidence type="ECO:0000313" key="2">
    <source>
        <dbReference type="EMBL" id="MCZ8533368.1"/>
    </source>
</evidence>
<dbReference type="EMBL" id="JAMKBI010000005">
    <property type="protein sequence ID" value="MCZ8533368.1"/>
    <property type="molecule type" value="Genomic_DNA"/>
</dbReference>
<reference evidence="2" key="1">
    <citation type="submission" date="2022-05" db="EMBL/GenBank/DDBJ databases">
        <authorList>
            <person name="Colautti A."/>
            <person name="Iacumin L."/>
        </authorList>
    </citation>
    <scope>NUCLEOTIDE SEQUENCE</scope>
    <source>
        <strain evidence="2">DSM 30747</strain>
    </source>
</reference>
<protein>
    <submittedName>
        <fullName evidence="2">Helix-turn-helix domain-containing protein</fullName>
    </submittedName>
</protein>
<dbReference type="GO" id="GO:0003677">
    <property type="term" value="F:DNA binding"/>
    <property type="evidence" value="ECO:0007669"/>
    <property type="project" value="InterPro"/>
</dbReference>
<dbReference type="Gene3D" id="1.10.260.40">
    <property type="entry name" value="lambda repressor-like DNA-binding domains"/>
    <property type="match status" value="1"/>
</dbReference>
<dbReference type="Pfam" id="PF01381">
    <property type="entry name" value="HTH_3"/>
    <property type="match status" value="1"/>
</dbReference>
<gene>
    <name evidence="2" type="ORF">M9R61_08500</name>
</gene>
<accession>A0A9X3L8V2</accession>
<dbReference type="RefSeq" id="WP_269921764.1">
    <property type="nucleotide sequence ID" value="NZ_JAMKBI010000005.1"/>
</dbReference>
<comment type="caution">
    <text evidence="2">The sequence shown here is derived from an EMBL/GenBank/DDBJ whole genome shotgun (WGS) entry which is preliminary data.</text>
</comment>
<name>A0A9X3L8V2_9BACI</name>
<dbReference type="InterPro" id="IPR001387">
    <property type="entry name" value="Cro/C1-type_HTH"/>
</dbReference>
<feature type="domain" description="HTH cro/C1-type" evidence="1">
    <location>
        <begin position="10"/>
        <end position="42"/>
    </location>
</feature>
<keyword evidence="3" id="KW-1185">Reference proteome</keyword>
<dbReference type="PROSITE" id="PS50943">
    <property type="entry name" value="HTH_CROC1"/>
    <property type="match status" value="1"/>
</dbReference>
<sequence length="98" mass="11758">MKEKLELNNHQTLSKYENNKATPPAEVLFKIMNMLDFPYNYFFEEETYKSGNNIVFFRSKASTSAKLKKIHEIKIEWLIRIYDYLEGIVNFPKSDLLW</sequence>
<proteinExistence type="predicted"/>
<evidence type="ECO:0000313" key="3">
    <source>
        <dbReference type="Proteomes" id="UP001152172"/>
    </source>
</evidence>
<organism evidence="2 3">
    <name type="scientific">Psychrobacillus psychrodurans</name>
    <dbReference type="NCBI Taxonomy" id="126157"/>
    <lineage>
        <taxon>Bacteria</taxon>
        <taxon>Bacillati</taxon>
        <taxon>Bacillota</taxon>
        <taxon>Bacilli</taxon>
        <taxon>Bacillales</taxon>
        <taxon>Bacillaceae</taxon>
        <taxon>Psychrobacillus</taxon>
    </lineage>
</organism>